<dbReference type="Pfam" id="PF13181">
    <property type="entry name" value="TPR_8"/>
    <property type="match status" value="1"/>
</dbReference>
<keyword evidence="2" id="KW-0802">TPR repeat</keyword>
<keyword evidence="4" id="KW-1185">Reference proteome</keyword>
<dbReference type="Pfam" id="PF14938">
    <property type="entry name" value="SNAP"/>
    <property type="match status" value="1"/>
</dbReference>
<dbReference type="OrthoDB" id="1658288at2759"/>
<gene>
    <name evidence="3" type="ORF">D9758_015057</name>
</gene>
<sequence>MRGMEGPGDITWKILGESQIPVLSREAAREAFYEISRKIKTEDNSGKIDHLNEQLDCVPLAIRLIAQLARKISLENLLRRWNELKTKILSESGTQPGKLTNVEFSIELSVRLLDPAAKDLLGALSYLPNGVPDWNQTLSRLLPDVSEPEIKAFQLLDCSLVLEKSGALMMLAPVREYISARYNISDIFRNQIEVFYMGITEMISSDTKLREDLDLHTLNLFKIFSQYLGEGGHEKAAQCLQTLGKKYYDVDKYSNATKFLTEARVKFQALNNEYQAANCLWKMGDIYRLQSRYNEASPLLLEAKSHCEKIGSKEGIANCLWSLGNIYRMQTKYSEAVETLSEARILFQSIGNQRGTADCLWSLVEIYRMQSRYSEATKTLSEARFVYQSIGSQMGTANCLRSQGNIYRMQSQYSEAKEALSEAKDLYQSIGSQNGIAQCLWNLGDIYRLQDNHTQARETLSEAKDLYQSIGDQGGTAECLQVLGLTLSNQAQLDEALSFIHQAYEIYSDMNDVKEMGYCLTVSGVIYGKMGQYELAKQAFLDGLGSYSQLQSPAHRVTGWCLYYLGSLLKDMGDFTEATKKIQEARDLFAFAGELQEDVEMCEEALNKMESQ</sequence>
<dbReference type="EMBL" id="JAACJM010000094">
    <property type="protein sequence ID" value="KAF5347465.1"/>
    <property type="molecule type" value="Genomic_DNA"/>
</dbReference>
<protein>
    <recommendedName>
        <fullName evidence="5">TPR-like protein</fullName>
    </recommendedName>
</protein>
<dbReference type="InterPro" id="IPR019734">
    <property type="entry name" value="TPR_rpt"/>
</dbReference>
<proteinExistence type="predicted"/>
<evidence type="ECO:0000313" key="3">
    <source>
        <dbReference type="EMBL" id="KAF5347465.1"/>
    </source>
</evidence>
<dbReference type="Pfam" id="PF13424">
    <property type="entry name" value="TPR_12"/>
    <property type="match status" value="1"/>
</dbReference>
<keyword evidence="1" id="KW-0677">Repeat</keyword>
<accession>A0A8H5CT69</accession>
<comment type="caution">
    <text evidence="3">The sequence shown here is derived from an EMBL/GenBank/DDBJ whole genome shotgun (WGS) entry which is preliminary data.</text>
</comment>
<evidence type="ECO:0000256" key="2">
    <source>
        <dbReference type="ARBA" id="ARBA00022803"/>
    </source>
</evidence>
<name>A0A8H5CT69_9AGAR</name>
<dbReference type="InterPro" id="IPR011990">
    <property type="entry name" value="TPR-like_helical_dom_sf"/>
</dbReference>
<dbReference type="SMART" id="SM00028">
    <property type="entry name" value="TPR"/>
    <property type="match status" value="9"/>
</dbReference>
<dbReference type="Proteomes" id="UP000559256">
    <property type="component" value="Unassembled WGS sequence"/>
</dbReference>
<dbReference type="Gene3D" id="1.25.40.10">
    <property type="entry name" value="Tetratricopeptide repeat domain"/>
    <property type="match status" value="2"/>
</dbReference>
<reference evidence="3 4" key="1">
    <citation type="journal article" date="2020" name="ISME J.">
        <title>Uncovering the hidden diversity of litter-decomposition mechanisms in mushroom-forming fungi.</title>
        <authorList>
            <person name="Floudas D."/>
            <person name="Bentzer J."/>
            <person name="Ahren D."/>
            <person name="Johansson T."/>
            <person name="Persson P."/>
            <person name="Tunlid A."/>
        </authorList>
    </citation>
    <scope>NUCLEOTIDE SEQUENCE [LARGE SCALE GENOMIC DNA]</scope>
    <source>
        <strain evidence="3 4">CBS 291.85</strain>
    </source>
</reference>
<organism evidence="3 4">
    <name type="scientific">Tetrapyrgos nigripes</name>
    <dbReference type="NCBI Taxonomy" id="182062"/>
    <lineage>
        <taxon>Eukaryota</taxon>
        <taxon>Fungi</taxon>
        <taxon>Dikarya</taxon>
        <taxon>Basidiomycota</taxon>
        <taxon>Agaricomycotina</taxon>
        <taxon>Agaricomycetes</taxon>
        <taxon>Agaricomycetidae</taxon>
        <taxon>Agaricales</taxon>
        <taxon>Marasmiineae</taxon>
        <taxon>Marasmiaceae</taxon>
        <taxon>Tetrapyrgos</taxon>
    </lineage>
</organism>
<dbReference type="PANTHER" id="PTHR45641:SF19">
    <property type="entry name" value="NEPHROCYSTIN-3"/>
    <property type="match status" value="1"/>
</dbReference>
<dbReference type="SUPFAM" id="SSF48452">
    <property type="entry name" value="TPR-like"/>
    <property type="match status" value="3"/>
</dbReference>
<dbReference type="AlphaFoldDB" id="A0A8H5CT69"/>
<dbReference type="PANTHER" id="PTHR45641">
    <property type="entry name" value="TETRATRICOPEPTIDE REPEAT PROTEIN (AFU_ORTHOLOGUE AFUA_6G03870)"/>
    <property type="match status" value="1"/>
</dbReference>
<evidence type="ECO:0000256" key="1">
    <source>
        <dbReference type="ARBA" id="ARBA00022737"/>
    </source>
</evidence>
<evidence type="ECO:0000313" key="4">
    <source>
        <dbReference type="Proteomes" id="UP000559256"/>
    </source>
</evidence>
<evidence type="ECO:0008006" key="5">
    <source>
        <dbReference type="Google" id="ProtNLM"/>
    </source>
</evidence>